<dbReference type="PANTHER" id="PTHR43976:SF16">
    <property type="entry name" value="SHORT-CHAIN DEHYDROGENASE_REDUCTASE FAMILY PROTEIN"/>
    <property type="match status" value="1"/>
</dbReference>
<dbReference type="InterPro" id="IPR002347">
    <property type="entry name" value="SDR_fam"/>
</dbReference>
<dbReference type="InterPro" id="IPR036291">
    <property type="entry name" value="NAD(P)-bd_dom_sf"/>
</dbReference>
<dbReference type="Gene3D" id="3.40.50.720">
    <property type="entry name" value="NAD(P)-binding Rossmann-like Domain"/>
    <property type="match status" value="1"/>
</dbReference>
<dbReference type="GO" id="GO:0016491">
    <property type="term" value="F:oxidoreductase activity"/>
    <property type="evidence" value="ECO:0007669"/>
    <property type="project" value="UniProtKB-KW"/>
</dbReference>
<dbReference type="STRING" id="135208.A0A4Y9ZRX3"/>
<proteinExistence type="inferred from homology"/>
<protein>
    <recommendedName>
        <fullName evidence="6">NAD(P)-binding protein</fullName>
    </recommendedName>
</protein>
<keyword evidence="5" id="KW-1185">Reference proteome</keyword>
<reference evidence="4 5" key="1">
    <citation type="submission" date="2019-02" db="EMBL/GenBank/DDBJ databases">
        <title>Genome sequencing of the rare red list fungi Hericium alpestre (H. flagellum).</title>
        <authorList>
            <person name="Buettner E."/>
            <person name="Kellner H."/>
        </authorList>
    </citation>
    <scope>NUCLEOTIDE SEQUENCE [LARGE SCALE GENOMIC DNA]</scope>
    <source>
        <strain evidence="4 5">DSM 108284</strain>
    </source>
</reference>
<evidence type="ECO:0000313" key="4">
    <source>
        <dbReference type="EMBL" id="TFY77532.1"/>
    </source>
</evidence>
<evidence type="ECO:0008006" key="6">
    <source>
        <dbReference type="Google" id="ProtNLM"/>
    </source>
</evidence>
<dbReference type="CDD" id="cd05374">
    <property type="entry name" value="17beta-HSD-like_SDR_c"/>
    <property type="match status" value="1"/>
</dbReference>
<evidence type="ECO:0000256" key="1">
    <source>
        <dbReference type="ARBA" id="ARBA00006484"/>
    </source>
</evidence>
<evidence type="ECO:0000313" key="5">
    <source>
        <dbReference type="Proteomes" id="UP000298061"/>
    </source>
</evidence>
<dbReference type="SUPFAM" id="SSF51735">
    <property type="entry name" value="NAD(P)-binding Rossmann-fold domains"/>
    <property type="match status" value="1"/>
</dbReference>
<dbReference type="PRINTS" id="PR00081">
    <property type="entry name" value="GDHRDH"/>
</dbReference>
<dbReference type="PANTHER" id="PTHR43976">
    <property type="entry name" value="SHORT CHAIN DEHYDROGENASE"/>
    <property type="match status" value="1"/>
</dbReference>
<dbReference type="AlphaFoldDB" id="A0A4Y9ZRX3"/>
<comment type="similarity">
    <text evidence="1 3">Belongs to the short-chain dehydrogenases/reductases (SDR) family.</text>
</comment>
<sequence length="288" mass="31562">MPEPLVWLITGTSSGLGRLLTLEALLRGDKVIATARTRSVCKLDELKRAGAAILELEVTAPLEELHVLAKKAVAIYGRVDVLVNNAGYFHVAALEEATPQETMEQFNTNIFGGLNMCRAFLPYMRPRRTGTVVWLGSIGGWISLPNGGLYAATKAATRSLSMTLNDELAPLGLRSMNFEFGYFRTDFLQPSQRSPYIPRIEDYKEVCGAAEAMYQAANGKQLGDPVKGIRVVVDFIRGEGVAKGKQVPTIVHLGSDTVESITAACNDTLHRIDEWRDVFTSTDFPKVV</sequence>
<evidence type="ECO:0000256" key="2">
    <source>
        <dbReference type="ARBA" id="ARBA00023002"/>
    </source>
</evidence>
<comment type="caution">
    <text evidence="4">The sequence shown here is derived from an EMBL/GenBank/DDBJ whole genome shotgun (WGS) entry which is preliminary data.</text>
</comment>
<dbReference type="EMBL" id="SFCI01000887">
    <property type="protein sequence ID" value="TFY77532.1"/>
    <property type="molecule type" value="Genomic_DNA"/>
</dbReference>
<dbReference type="PRINTS" id="PR00080">
    <property type="entry name" value="SDRFAMILY"/>
</dbReference>
<gene>
    <name evidence="4" type="ORF">EWM64_g6478</name>
</gene>
<dbReference type="Proteomes" id="UP000298061">
    <property type="component" value="Unassembled WGS sequence"/>
</dbReference>
<dbReference type="Pfam" id="PF00106">
    <property type="entry name" value="adh_short"/>
    <property type="match status" value="1"/>
</dbReference>
<organism evidence="4 5">
    <name type="scientific">Hericium alpestre</name>
    <dbReference type="NCBI Taxonomy" id="135208"/>
    <lineage>
        <taxon>Eukaryota</taxon>
        <taxon>Fungi</taxon>
        <taxon>Dikarya</taxon>
        <taxon>Basidiomycota</taxon>
        <taxon>Agaricomycotina</taxon>
        <taxon>Agaricomycetes</taxon>
        <taxon>Russulales</taxon>
        <taxon>Hericiaceae</taxon>
        <taxon>Hericium</taxon>
    </lineage>
</organism>
<keyword evidence="2" id="KW-0560">Oxidoreductase</keyword>
<name>A0A4Y9ZRX3_9AGAM</name>
<evidence type="ECO:0000256" key="3">
    <source>
        <dbReference type="RuleBase" id="RU000363"/>
    </source>
</evidence>
<accession>A0A4Y9ZRX3</accession>
<dbReference type="InterPro" id="IPR051911">
    <property type="entry name" value="SDR_oxidoreductase"/>
</dbReference>
<dbReference type="OrthoDB" id="1274115at2759"/>